<dbReference type="EMBL" id="CM042030">
    <property type="protein sequence ID" value="KAI3786391.1"/>
    <property type="molecule type" value="Genomic_DNA"/>
</dbReference>
<evidence type="ECO:0000313" key="2">
    <source>
        <dbReference type="Proteomes" id="UP001056120"/>
    </source>
</evidence>
<reference evidence="2" key="1">
    <citation type="journal article" date="2022" name="Mol. Ecol. Resour.">
        <title>The genomes of chicory, endive, great burdock and yacon provide insights into Asteraceae palaeo-polyploidization history and plant inulin production.</title>
        <authorList>
            <person name="Fan W."/>
            <person name="Wang S."/>
            <person name="Wang H."/>
            <person name="Wang A."/>
            <person name="Jiang F."/>
            <person name="Liu H."/>
            <person name="Zhao H."/>
            <person name="Xu D."/>
            <person name="Zhang Y."/>
        </authorList>
    </citation>
    <scope>NUCLEOTIDE SEQUENCE [LARGE SCALE GENOMIC DNA]</scope>
    <source>
        <strain evidence="2">cv. Yunnan</strain>
    </source>
</reference>
<protein>
    <submittedName>
        <fullName evidence="1">Uncharacterized protein</fullName>
    </submittedName>
</protein>
<evidence type="ECO:0000313" key="1">
    <source>
        <dbReference type="EMBL" id="KAI3786391.1"/>
    </source>
</evidence>
<sequence length="67" mass="7316">MAQVVWTMGWHVRTGSFGKSPRVTMPLGAVMSSEYNESPDEGNPDEQWIDCGVGLRDKVSWLGSGST</sequence>
<gene>
    <name evidence="1" type="ORF">L1987_40033</name>
</gene>
<organism evidence="1 2">
    <name type="scientific">Smallanthus sonchifolius</name>
    <dbReference type="NCBI Taxonomy" id="185202"/>
    <lineage>
        <taxon>Eukaryota</taxon>
        <taxon>Viridiplantae</taxon>
        <taxon>Streptophyta</taxon>
        <taxon>Embryophyta</taxon>
        <taxon>Tracheophyta</taxon>
        <taxon>Spermatophyta</taxon>
        <taxon>Magnoliopsida</taxon>
        <taxon>eudicotyledons</taxon>
        <taxon>Gunneridae</taxon>
        <taxon>Pentapetalae</taxon>
        <taxon>asterids</taxon>
        <taxon>campanulids</taxon>
        <taxon>Asterales</taxon>
        <taxon>Asteraceae</taxon>
        <taxon>Asteroideae</taxon>
        <taxon>Heliantheae alliance</taxon>
        <taxon>Millerieae</taxon>
        <taxon>Smallanthus</taxon>
    </lineage>
</organism>
<name>A0ACB9GTL2_9ASTR</name>
<dbReference type="Proteomes" id="UP001056120">
    <property type="component" value="Linkage Group LG13"/>
</dbReference>
<keyword evidence="2" id="KW-1185">Reference proteome</keyword>
<accession>A0ACB9GTL2</accession>
<proteinExistence type="predicted"/>
<reference evidence="1 2" key="2">
    <citation type="journal article" date="2022" name="Mol. Ecol. Resour.">
        <title>The genomes of chicory, endive, great burdock and yacon provide insights into Asteraceae paleo-polyploidization history and plant inulin production.</title>
        <authorList>
            <person name="Fan W."/>
            <person name="Wang S."/>
            <person name="Wang H."/>
            <person name="Wang A."/>
            <person name="Jiang F."/>
            <person name="Liu H."/>
            <person name="Zhao H."/>
            <person name="Xu D."/>
            <person name="Zhang Y."/>
        </authorList>
    </citation>
    <scope>NUCLEOTIDE SEQUENCE [LARGE SCALE GENOMIC DNA]</scope>
    <source>
        <strain evidence="2">cv. Yunnan</strain>
        <tissue evidence="1">Leaves</tissue>
    </source>
</reference>
<comment type="caution">
    <text evidence="1">The sequence shown here is derived from an EMBL/GenBank/DDBJ whole genome shotgun (WGS) entry which is preliminary data.</text>
</comment>